<dbReference type="InterPro" id="IPR014922">
    <property type="entry name" value="YdhG-like"/>
</dbReference>
<evidence type="ECO:0000313" key="3">
    <source>
        <dbReference type="Proteomes" id="UP000245790"/>
    </source>
</evidence>
<gene>
    <name evidence="2" type="ORF">C8D97_11279</name>
</gene>
<dbReference type="EMBL" id="QGGU01000012">
    <property type="protein sequence ID" value="PWK46843.1"/>
    <property type="molecule type" value="Genomic_DNA"/>
</dbReference>
<dbReference type="Proteomes" id="UP000245790">
    <property type="component" value="Unassembled WGS sequence"/>
</dbReference>
<reference evidence="2 3" key="1">
    <citation type="submission" date="2018-05" db="EMBL/GenBank/DDBJ databases">
        <title>Genomic Encyclopedia of Type Strains, Phase IV (KMG-IV): sequencing the most valuable type-strain genomes for metagenomic binning, comparative biology and taxonomic classification.</title>
        <authorList>
            <person name="Goeker M."/>
        </authorList>
    </citation>
    <scope>NUCLEOTIDE SEQUENCE [LARGE SCALE GENOMIC DNA]</scope>
    <source>
        <strain evidence="2 3">DSM 25350</strain>
    </source>
</reference>
<dbReference type="SUPFAM" id="SSF159888">
    <property type="entry name" value="YdhG-like"/>
    <property type="match status" value="1"/>
</dbReference>
<evidence type="ECO:0000259" key="1">
    <source>
        <dbReference type="Pfam" id="PF08818"/>
    </source>
</evidence>
<organism evidence="2 3">
    <name type="scientific">Pleionea mediterranea</name>
    <dbReference type="NCBI Taxonomy" id="523701"/>
    <lineage>
        <taxon>Bacteria</taxon>
        <taxon>Pseudomonadati</taxon>
        <taxon>Pseudomonadota</taxon>
        <taxon>Gammaproteobacteria</taxon>
        <taxon>Oceanospirillales</taxon>
        <taxon>Pleioneaceae</taxon>
        <taxon>Pleionea</taxon>
    </lineage>
</organism>
<sequence length="139" mass="15935">MTDLKTQKNKASVESFLNAVEPEQRKQDAFAVLELMKKVTGEDPAMWGSSIIGFGSYHYVYASGREGDWMRIGFSPRKTALTLYIMSGFAKYDELMDKLGKYKTGKSCLYIKKLEDVDIKVLTQLMKESLKYMKKTYPD</sequence>
<evidence type="ECO:0000313" key="2">
    <source>
        <dbReference type="EMBL" id="PWK46843.1"/>
    </source>
</evidence>
<protein>
    <submittedName>
        <fullName evidence="2">Uncharacterized protein DUF1801</fullName>
    </submittedName>
</protein>
<accession>A0A316FER8</accession>
<dbReference type="Pfam" id="PF08818">
    <property type="entry name" value="DUF1801"/>
    <property type="match status" value="1"/>
</dbReference>
<name>A0A316FER8_9GAMM</name>
<dbReference type="AlphaFoldDB" id="A0A316FER8"/>
<keyword evidence="3" id="KW-1185">Reference proteome</keyword>
<feature type="domain" description="YdhG-like" evidence="1">
    <location>
        <begin position="25"/>
        <end position="129"/>
    </location>
</feature>
<dbReference type="OrthoDB" id="5951444at2"/>
<comment type="caution">
    <text evidence="2">The sequence shown here is derived from an EMBL/GenBank/DDBJ whole genome shotgun (WGS) entry which is preliminary data.</text>
</comment>
<dbReference type="RefSeq" id="WP_109764714.1">
    <property type="nucleotide sequence ID" value="NZ_QGGU01000012.1"/>
</dbReference>
<proteinExistence type="predicted"/>